<gene>
    <name evidence="2" type="ORF">DF037_01640</name>
</gene>
<dbReference type="GO" id="GO:0016787">
    <property type="term" value="F:hydrolase activity"/>
    <property type="evidence" value="ECO:0007669"/>
    <property type="project" value="UniProtKB-KW"/>
</dbReference>
<protein>
    <submittedName>
        <fullName evidence="2">Alpha/beta fold hydrolase</fullName>
    </submittedName>
</protein>
<accession>A0A3N8RNM0</accession>
<feature type="domain" description="AB hydrolase-1" evidence="1">
    <location>
        <begin position="51"/>
        <end position="163"/>
    </location>
</feature>
<keyword evidence="2" id="KW-0378">Hydrolase</keyword>
<dbReference type="SUPFAM" id="SSF53474">
    <property type="entry name" value="alpha/beta-Hydrolases"/>
    <property type="match status" value="1"/>
</dbReference>
<reference evidence="2 3" key="1">
    <citation type="submission" date="2018-08" db="EMBL/GenBank/DDBJ databases">
        <title>Comparative analysis of Burkholderia isolates from Puerto Rico.</title>
        <authorList>
            <person name="Hall C."/>
            <person name="Sahl J."/>
            <person name="Wagner D."/>
        </authorList>
    </citation>
    <scope>NUCLEOTIDE SEQUENCE [LARGE SCALE GENOMIC DNA]</scope>
    <source>
        <strain evidence="2 3">Bp9001</strain>
    </source>
</reference>
<evidence type="ECO:0000313" key="3">
    <source>
        <dbReference type="Proteomes" id="UP000269271"/>
    </source>
</evidence>
<proteinExistence type="predicted"/>
<evidence type="ECO:0000259" key="1">
    <source>
        <dbReference type="Pfam" id="PF00561"/>
    </source>
</evidence>
<sequence length="303" mass="33272">MSEYGMSLGVDAKWIDVSGLKTRYFEAGTGSPVMLITGGHFGNPTATSTVETWEHNFLAISRAHRVIAVEKIGQGQTDNPLADDYTMQAVVAHLVAFLDAMNLDGVHVVGQSAGALPAVALVRERPSRVRSCTIINSSTLSPGVGMTEVNLAGCPHPPYTRESQRWVMERSAFDPASVTDNFVESGYEVMCSPSYRDAVAKMQAGAKDALFVPRLAALKADLLNWMMRGGLSRPTQVVWGANDRTAGIERGVELFDMLSRHERRCSMHIFNAAGHHPYREHPVHFNQVLLRFTDAVDRESVCR</sequence>
<dbReference type="Proteomes" id="UP000269271">
    <property type="component" value="Unassembled WGS sequence"/>
</dbReference>
<dbReference type="EMBL" id="QTQX01000001">
    <property type="protein sequence ID" value="RQT37457.1"/>
    <property type="molecule type" value="Genomic_DNA"/>
</dbReference>
<dbReference type="PRINTS" id="PR00111">
    <property type="entry name" value="ABHYDROLASE"/>
</dbReference>
<dbReference type="InterPro" id="IPR029058">
    <property type="entry name" value="AB_hydrolase_fold"/>
</dbReference>
<evidence type="ECO:0000313" key="2">
    <source>
        <dbReference type="EMBL" id="RQT37457.1"/>
    </source>
</evidence>
<dbReference type="PANTHER" id="PTHR46438">
    <property type="entry name" value="ALPHA/BETA-HYDROLASES SUPERFAMILY PROTEIN"/>
    <property type="match status" value="1"/>
</dbReference>
<organism evidence="2 3">
    <name type="scientific">Burkholderia contaminans</name>
    <dbReference type="NCBI Taxonomy" id="488447"/>
    <lineage>
        <taxon>Bacteria</taxon>
        <taxon>Pseudomonadati</taxon>
        <taxon>Pseudomonadota</taxon>
        <taxon>Betaproteobacteria</taxon>
        <taxon>Burkholderiales</taxon>
        <taxon>Burkholderiaceae</taxon>
        <taxon>Burkholderia</taxon>
        <taxon>Burkholderia cepacia complex</taxon>
    </lineage>
</organism>
<dbReference type="Pfam" id="PF00561">
    <property type="entry name" value="Abhydrolase_1"/>
    <property type="match status" value="1"/>
</dbReference>
<name>A0A3N8RNM0_9BURK</name>
<comment type="caution">
    <text evidence="2">The sequence shown here is derived from an EMBL/GenBank/DDBJ whole genome shotgun (WGS) entry which is preliminary data.</text>
</comment>
<dbReference type="InterPro" id="IPR000073">
    <property type="entry name" value="AB_hydrolase_1"/>
</dbReference>
<dbReference type="Gene3D" id="3.40.50.1820">
    <property type="entry name" value="alpha/beta hydrolase"/>
    <property type="match status" value="1"/>
</dbReference>
<dbReference type="AlphaFoldDB" id="A0A3N8RNM0"/>